<dbReference type="Gene3D" id="2.60.120.10">
    <property type="entry name" value="Jelly Rolls"/>
    <property type="match status" value="1"/>
</dbReference>
<reference evidence="6 7" key="1">
    <citation type="submission" date="2019-01" db="EMBL/GenBank/DDBJ databases">
        <authorList>
            <person name="Chen W.-M."/>
        </authorList>
    </citation>
    <scope>NUCLEOTIDE SEQUENCE [LARGE SCALE GENOMIC DNA]</scope>
    <source>
        <strain evidence="6 7">ICH-3</strain>
    </source>
</reference>
<dbReference type="GO" id="GO:0003677">
    <property type="term" value="F:DNA binding"/>
    <property type="evidence" value="ECO:0007669"/>
    <property type="project" value="UniProtKB-KW"/>
</dbReference>
<dbReference type="AlphaFoldDB" id="A0A437JRW8"/>
<dbReference type="PANTHER" id="PTHR24567:SF74">
    <property type="entry name" value="HTH-TYPE TRANSCRIPTIONAL REGULATOR ARCR"/>
    <property type="match status" value="1"/>
</dbReference>
<dbReference type="PANTHER" id="PTHR24567">
    <property type="entry name" value="CRP FAMILY TRANSCRIPTIONAL REGULATORY PROTEIN"/>
    <property type="match status" value="1"/>
</dbReference>
<protein>
    <submittedName>
        <fullName evidence="6">Crp/Fnr family transcriptional regulator</fullName>
    </submittedName>
</protein>
<dbReference type="PROSITE" id="PS51063">
    <property type="entry name" value="HTH_CRP_2"/>
    <property type="match status" value="1"/>
</dbReference>
<keyword evidence="1" id="KW-0805">Transcription regulation</keyword>
<dbReference type="SUPFAM" id="SSF46785">
    <property type="entry name" value="Winged helix' DNA-binding domain"/>
    <property type="match status" value="1"/>
</dbReference>
<dbReference type="GO" id="GO:0003700">
    <property type="term" value="F:DNA-binding transcription factor activity"/>
    <property type="evidence" value="ECO:0007669"/>
    <property type="project" value="TreeGrafter"/>
</dbReference>
<dbReference type="PROSITE" id="PS50042">
    <property type="entry name" value="CNMP_BINDING_3"/>
    <property type="match status" value="1"/>
</dbReference>
<dbReference type="Gene3D" id="1.10.10.10">
    <property type="entry name" value="Winged helix-like DNA-binding domain superfamily/Winged helix DNA-binding domain"/>
    <property type="match status" value="1"/>
</dbReference>
<dbReference type="CDD" id="cd00038">
    <property type="entry name" value="CAP_ED"/>
    <property type="match status" value="1"/>
</dbReference>
<dbReference type="InterPro" id="IPR036388">
    <property type="entry name" value="WH-like_DNA-bd_sf"/>
</dbReference>
<evidence type="ECO:0000256" key="1">
    <source>
        <dbReference type="ARBA" id="ARBA00023015"/>
    </source>
</evidence>
<keyword evidence="7" id="KW-1185">Reference proteome</keyword>
<name>A0A437JRW8_9BURK</name>
<evidence type="ECO:0000259" key="4">
    <source>
        <dbReference type="PROSITE" id="PS50042"/>
    </source>
</evidence>
<proteinExistence type="predicted"/>
<comment type="caution">
    <text evidence="6">The sequence shown here is derived from an EMBL/GenBank/DDBJ whole genome shotgun (WGS) entry which is preliminary data.</text>
</comment>
<keyword evidence="3" id="KW-0804">Transcription</keyword>
<dbReference type="GO" id="GO:0005829">
    <property type="term" value="C:cytosol"/>
    <property type="evidence" value="ECO:0007669"/>
    <property type="project" value="TreeGrafter"/>
</dbReference>
<dbReference type="SMART" id="SM00100">
    <property type="entry name" value="cNMP"/>
    <property type="match status" value="1"/>
</dbReference>
<dbReference type="SUPFAM" id="SSF51206">
    <property type="entry name" value="cAMP-binding domain-like"/>
    <property type="match status" value="1"/>
</dbReference>
<feature type="domain" description="HTH crp-type" evidence="5">
    <location>
        <begin position="162"/>
        <end position="235"/>
    </location>
</feature>
<dbReference type="InterPro" id="IPR012318">
    <property type="entry name" value="HTH_CRP"/>
</dbReference>
<dbReference type="EMBL" id="SACT01000007">
    <property type="protein sequence ID" value="RVT49645.1"/>
    <property type="molecule type" value="Genomic_DNA"/>
</dbReference>
<gene>
    <name evidence="6" type="ORF">ENE75_18540</name>
</gene>
<evidence type="ECO:0000313" key="6">
    <source>
        <dbReference type="EMBL" id="RVT49645.1"/>
    </source>
</evidence>
<evidence type="ECO:0000313" key="7">
    <source>
        <dbReference type="Proteomes" id="UP000288178"/>
    </source>
</evidence>
<dbReference type="SMART" id="SM00419">
    <property type="entry name" value="HTH_CRP"/>
    <property type="match status" value="1"/>
</dbReference>
<dbReference type="InterPro" id="IPR014710">
    <property type="entry name" value="RmlC-like_jellyroll"/>
</dbReference>
<dbReference type="Pfam" id="PF00027">
    <property type="entry name" value="cNMP_binding"/>
    <property type="match status" value="1"/>
</dbReference>
<keyword evidence="2" id="KW-0238">DNA-binding</keyword>
<feature type="domain" description="Cyclic nucleotide-binding" evidence="4">
    <location>
        <begin position="28"/>
        <end position="148"/>
    </location>
</feature>
<dbReference type="InterPro" id="IPR036390">
    <property type="entry name" value="WH_DNA-bd_sf"/>
</dbReference>
<accession>A0A437JRW8</accession>
<organism evidence="6 7">
    <name type="scientific">Rubrivivax albus</name>
    <dbReference type="NCBI Taxonomy" id="2499835"/>
    <lineage>
        <taxon>Bacteria</taxon>
        <taxon>Pseudomonadati</taxon>
        <taxon>Pseudomonadota</taxon>
        <taxon>Betaproteobacteria</taxon>
        <taxon>Burkholderiales</taxon>
        <taxon>Sphaerotilaceae</taxon>
        <taxon>Rubrivivax</taxon>
    </lineage>
</organism>
<dbReference type="InterPro" id="IPR050397">
    <property type="entry name" value="Env_Response_Regulators"/>
</dbReference>
<dbReference type="InterPro" id="IPR018490">
    <property type="entry name" value="cNMP-bd_dom_sf"/>
</dbReference>
<dbReference type="Pfam" id="PF13545">
    <property type="entry name" value="HTH_Crp_2"/>
    <property type="match status" value="1"/>
</dbReference>
<sequence length="243" mass="27144">MHRPPSSAAPPASQLLPEEAAVFHRNRWFGRLPEVVRHQVLALCRVQRLPAGHVLARRGDPAGAWYGVAAGALSLCSVLPDGRSFRLNVIGPGRWWGDIAVIDGKVQDLDIQTQMATTLLSLPRADMLDLMQARPDLRDALLQLQCERLRHLFRRTEELQALPLHQSVARLVRRLGREFGQAGEHGLCIDLNLTQSDLAAMIGASRQRVNASLRQLHKQQVIELQSTRLWIRDEVALRAIADA</sequence>
<dbReference type="InterPro" id="IPR000595">
    <property type="entry name" value="cNMP-bd_dom"/>
</dbReference>
<evidence type="ECO:0000256" key="2">
    <source>
        <dbReference type="ARBA" id="ARBA00023125"/>
    </source>
</evidence>
<evidence type="ECO:0000259" key="5">
    <source>
        <dbReference type="PROSITE" id="PS51063"/>
    </source>
</evidence>
<evidence type="ECO:0000256" key="3">
    <source>
        <dbReference type="ARBA" id="ARBA00023163"/>
    </source>
</evidence>
<dbReference type="Proteomes" id="UP000288178">
    <property type="component" value="Unassembled WGS sequence"/>
</dbReference>